<feature type="domain" description="Ssl1-like" evidence="1">
    <location>
        <begin position="1"/>
        <end position="65"/>
    </location>
</feature>
<dbReference type="InterPro" id="IPR007198">
    <property type="entry name" value="Ssl1-like"/>
</dbReference>
<dbReference type="AlphaFoldDB" id="A0A4Y9ZH76"/>
<dbReference type="InterPro" id="IPR036465">
    <property type="entry name" value="vWFA_dom_sf"/>
</dbReference>
<comment type="caution">
    <text evidence="2">The sequence shown here is derived from an EMBL/GenBank/DDBJ whole genome shotgun (WGS) entry which is preliminary data.</text>
</comment>
<protein>
    <recommendedName>
        <fullName evidence="1">Ssl1-like domain-containing protein</fullName>
    </recommendedName>
</protein>
<evidence type="ECO:0000313" key="3">
    <source>
        <dbReference type="Proteomes" id="UP000298061"/>
    </source>
</evidence>
<name>A0A4Y9ZH76_9AGAM</name>
<organism evidence="2 3">
    <name type="scientific">Hericium alpestre</name>
    <dbReference type="NCBI Taxonomy" id="135208"/>
    <lineage>
        <taxon>Eukaryota</taxon>
        <taxon>Fungi</taxon>
        <taxon>Dikarya</taxon>
        <taxon>Basidiomycota</taxon>
        <taxon>Agaricomycotina</taxon>
        <taxon>Agaricomycetes</taxon>
        <taxon>Russulales</taxon>
        <taxon>Hericiaceae</taxon>
        <taxon>Hericium</taxon>
    </lineage>
</organism>
<dbReference type="EMBL" id="SFCI01002942">
    <property type="protein sequence ID" value="TFY73367.1"/>
    <property type="molecule type" value="Genomic_DNA"/>
</dbReference>
<sequence>MARSSMSHLPTHSSPEIVIIFGSLTTVDPGNIDDTVENCIKDKIRISVVALAAEMKICRLLCDKTG</sequence>
<dbReference type="Proteomes" id="UP000298061">
    <property type="component" value="Unassembled WGS sequence"/>
</dbReference>
<dbReference type="PANTHER" id="PTHR12695">
    <property type="entry name" value="GENERAL TRANSCRIPTION FACTOR IIH SUBUNIT 2"/>
    <property type="match status" value="1"/>
</dbReference>
<dbReference type="STRING" id="135208.A0A4Y9ZH76"/>
<dbReference type="GO" id="GO:0006357">
    <property type="term" value="P:regulation of transcription by RNA polymerase II"/>
    <property type="evidence" value="ECO:0007669"/>
    <property type="project" value="TreeGrafter"/>
</dbReference>
<gene>
    <name evidence="2" type="ORF">EWM64_g10645</name>
</gene>
<dbReference type="PANTHER" id="PTHR12695:SF2">
    <property type="entry name" value="GENERAL TRANSCRIPTION FACTOR IIH SUBUNIT 2-RELATED"/>
    <property type="match status" value="1"/>
</dbReference>
<dbReference type="Pfam" id="PF04056">
    <property type="entry name" value="Ssl1"/>
    <property type="match status" value="1"/>
</dbReference>
<dbReference type="Gene3D" id="3.40.50.410">
    <property type="entry name" value="von Willebrand factor, type A domain"/>
    <property type="match status" value="1"/>
</dbReference>
<dbReference type="GO" id="GO:0006289">
    <property type="term" value="P:nucleotide-excision repair"/>
    <property type="evidence" value="ECO:0007669"/>
    <property type="project" value="TreeGrafter"/>
</dbReference>
<evidence type="ECO:0000313" key="2">
    <source>
        <dbReference type="EMBL" id="TFY73367.1"/>
    </source>
</evidence>
<proteinExistence type="predicted"/>
<dbReference type="GO" id="GO:0005675">
    <property type="term" value="C:transcription factor TFIIH holo complex"/>
    <property type="evidence" value="ECO:0007669"/>
    <property type="project" value="TreeGrafter"/>
</dbReference>
<reference evidence="2 3" key="1">
    <citation type="submission" date="2019-02" db="EMBL/GenBank/DDBJ databases">
        <title>Genome sequencing of the rare red list fungi Hericium alpestre (H. flagellum).</title>
        <authorList>
            <person name="Buettner E."/>
            <person name="Kellner H."/>
        </authorList>
    </citation>
    <scope>NUCLEOTIDE SEQUENCE [LARGE SCALE GENOMIC DNA]</scope>
    <source>
        <strain evidence="2 3">DSM 108284</strain>
    </source>
</reference>
<evidence type="ECO:0000259" key="1">
    <source>
        <dbReference type="Pfam" id="PF04056"/>
    </source>
</evidence>
<dbReference type="OrthoDB" id="284275at2759"/>
<accession>A0A4Y9ZH76</accession>
<feature type="non-terminal residue" evidence="2">
    <location>
        <position position="66"/>
    </location>
</feature>
<keyword evidence="3" id="KW-1185">Reference proteome</keyword>